<evidence type="ECO:0000313" key="8">
    <source>
        <dbReference type="Proteomes" id="UP000591131"/>
    </source>
</evidence>
<evidence type="ECO:0000313" key="7">
    <source>
        <dbReference type="EMBL" id="KAF4660119.1"/>
    </source>
</evidence>
<accession>A0A7J6LLH5</accession>
<keyword evidence="8" id="KW-1185">Reference proteome</keyword>
<evidence type="ECO:0000256" key="4">
    <source>
        <dbReference type="SAM" id="Coils"/>
    </source>
</evidence>
<dbReference type="GO" id="GO:0051082">
    <property type="term" value="F:unfolded protein binding"/>
    <property type="evidence" value="ECO:0007669"/>
    <property type="project" value="InterPro"/>
</dbReference>
<dbReference type="Proteomes" id="UP000591131">
    <property type="component" value="Unassembled WGS sequence"/>
</dbReference>
<feature type="coiled-coil region" evidence="4">
    <location>
        <begin position="640"/>
        <end position="723"/>
    </location>
</feature>
<dbReference type="Pfam" id="PF13499">
    <property type="entry name" value="EF-hand_7"/>
    <property type="match status" value="1"/>
</dbReference>
<dbReference type="CDD" id="cd00051">
    <property type="entry name" value="EFh"/>
    <property type="match status" value="1"/>
</dbReference>
<feature type="coiled-coil region" evidence="4">
    <location>
        <begin position="511"/>
        <end position="545"/>
    </location>
</feature>
<dbReference type="PANTHER" id="PTHR21100">
    <property type="entry name" value="PREFOLDIN SUBUNIT 4"/>
    <property type="match status" value="1"/>
</dbReference>
<comment type="caution">
    <text evidence="7">The sequence shown here is derived from an EMBL/GenBank/DDBJ whole genome shotgun (WGS) entry which is preliminary data.</text>
</comment>
<feature type="region of interest" description="Disordered" evidence="5">
    <location>
        <begin position="322"/>
        <end position="384"/>
    </location>
</feature>
<keyword evidence="2" id="KW-0106">Calcium</keyword>
<feature type="region of interest" description="Disordered" evidence="5">
    <location>
        <begin position="1148"/>
        <end position="1212"/>
    </location>
</feature>
<feature type="region of interest" description="Disordered" evidence="5">
    <location>
        <begin position="1406"/>
        <end position="1429"/>
    </location>
</feature>
<dbReference type="SMART" id="SM00054">
    <property type="entry name" value="EFh"/>
    <property type="match status" value="2"/>
</dbReference>
<feature type="coiled-coil region" evidence="4">
    <location>
        <begin position="454"/>
        <end position="481"/>
    </location>
</feature>
<keyword evidence="4" id="KW-0175">Coiled coil</keyword>
<feature type="compositionally biased region" description="Basic residues" evidence="5">
    <location>
        <begin position="1024"/>
        <end position="1034"/>
    </location>
</feature>
<feature type="domain" description="EF-hand" evidence="6">
    <location>
        <begin position="192"/>
        <end position="227"/>
    </location>
</feature>
<dbReference type="CDD" id="cd23165">
    <property type="entry name" value="Prefoldin_4"/>
    <property type="match status" value="1"/>
</dbReference>
<dbReference type="InterPro" id="IPR002777">
    <property type="entry name" value="PFD_beta-like"/>
</dbReference>
<feature type="domain" description="EF-hand" evidence="6">
    <location>
        <begin position="232"/>
        <end position="267"/>
    </location>
</feature>
<dbReference type="OrthoDB" id="439395at2759"/>
<dbReference type="GO" id="GO:0016272">
    <property type="term" value="C:prefoldin complex"/>
    <property type="evidence" value="ECO:0007669"/>
    <property type="project" value="InterPro"/>
</dbReference>
<dbReference type="Gene3D" id="1.10.238.10">
    <property type="entry name" value="EF-hand"/>
    <property type="match status" value="1"/>
</dbReference>
<feature type="compositionally biased region" description="Basic and acidic residues" evidence="5">
    <location>
        <begin position="348"/>
        <end position="364"/>
    </location>
</feature>
<comment type="similarity">
    <text evidence="1">Belongs to the prefoldin subunit beta family.</text>
</comment>
<dbReference type="InterPro" id="IPR018247">
    <property type="entry name" value="EF_Hand_1_Ca_BS"/>
</dbReference>
<dbReference type="SUPFAM" id="SSF47473">
    <property type="entry name" value="EF-hand"/>
    <property type="match status" value="1"/>
</dbReference>
<dbReference type="SUPFAM" id="SSF46579">
    <property type="entry name" value="Prefoldin"/>
    <property type="match status" value="1"/>
</dbReference>
<dbReference type="Gene3D" id="1.10.287.370">
    <property type="match status" value="1"/>
</dbReference>
<reference evidence="7 8" key="1">
    <citation type="submission" date="2020-04" db="EMBL/GenBank/DDBJ databases">
        <title>Perkinsus chesapeaki whole genome sequence.</title>
        <authorList>
            <person name="Bogema D.R."/>
        </authorList>
    </citation>
    <scope>NUCLEOTIDE SEQUENCE [LARGE SCALE GENOMIC DNA]</scope>
    <source>
        <strain evidence="7">ATCC PRA-425</strain>
    </source>
</reference>
<feature type="compositionally biased region" description="Low complexity" evidence="5">
    <location>
        <begin position="322"/>
        <end position="337"/>
    </location>
</feature>
<organism evidence="7 8">
    <name type="scientific">Perkinsus chesapeaki</name>
    <name type="common">Clam parasite</name>
    <name type="synonym">Perkinsus andrewsi</name>
    <dbReference type="NCBI Taxonomy" id="330153"/>
    <lineage>
        <taxon>Eukaryota</taxon>
        <taxon>Sar</taxon>
        <taxon>Alveolata</taxon>
        <taxon>Perkinsozoa</taxon>
        <taxon>Perkinsea</taxon>
        <taxon>Perkinsida</taxon>
        <taxon>Perkinsidae</taxon>
        <taxon>Perkinsus</taxon>
    </lineage>
</organism>
<dbReference type="GO" id="GO:0005509">
    <property type="term" value="F:calcium ion binding"/>
    <property type="evidence" value="ECO:0007669"/>
    <property type="project" value="InterPro"/>
</dbReference>
<evidence type="ECO:0000256" key="3">
    <source>
        <dbReference type="ARBA" id="ARBA00023186"/>
    </source>
</evidence>
<evidence type="ECO:0000259" key="6">
    <source>
        <dbReference type="PROSITE" id="PS50222"/>
    </source>
</evidence>
<dbReference type="GO" id="GO:0006457">
    <property type="term" value="P:protein folding"/>
    <property type="evidence" value="ECO:0007669"/>
    <property type="project" value="InterPro"/>
</dbReference>
<sequence length="1704" mass="189397">MVKKIPLSEDELRRVSRIRQKIKAVIAQRDHKDPLKKPPGESLLSKHAERRSKLVYEFSVLDENGDAKSFHILTYNDILQIIREDFFVSHRTVNDDDLKLVFRALLDSSRYERPGLRLDYTGRMSRPPEAVLAEELVGFIEKGDSESKMNDEAKKALKLMRVRRNVKLGIQQHLQKIQREGLDTGERDEALSEEQLLKELFQKYDKDGGGELSMFEFTHAIRNDLQLNSWDISAEELRKMFRYIDEDGSGEISVEEVLAFLREKAETPMTQVSSNVNRKGYVAPPSTVRELLTLRLTCAHGPHVVGPVHPFTTVPRGKRATGRLAAAAATDGGASKGASKDPLLVLGKADKGKDTNKVEERKAASEAPGGRSRREEEAETSRGLLGMSSSLDRVNSIIEGLVNLGVHVGIPRLKRLLILLTMSTAVAAATLPSPHPATGDIDVTMDDQLRINRFSRLNQTYEELEEEVEQMKEKLRLCNSAVEEVELCMDDDGLMLSVGECFVPVDEDEALENVEAKKDALNVEMKKLTEKSDAIQEEMKDLKRVLYAKFGDTINLGLVLAVSMGCTESSPVTSEGVAELVDGGQRREAEVQCELIGYDGGEKVRQEWAAMAVEERRSLEAVLLGEWRKKALREVERTRLEQMRAIDAEMRERMKEMEEEIVRVKEGRMARLREEIREEEERMREDLNEWCAAERSARTSSMAEDFERLKAELDGELEAHKRRLKERMAALSDSQRRAIDLLLKGVLLSAEAIMQSPIMSAGGGGGLPHPSLFTMNAGASSPVTPSPTGMGAAGGGLTAMLLAMVDEDSRASSVNSSAGGSGAKRSSEARGFPALQELRKKIDAMDLDASRKKIFEHKLSSLRSLVGGSEKHIKECSDLAENAAVLVWEAFEEVLERLGRPNVVKGEPECLDAATAEDCTEELKGVLEVERELLKVNEELERELKAAMHGSIDLAQCSSVGAQRVAPAAAAVEGREDPEHPLVWEHFIDTSSRWHVGGRPVQHIMHDKDTPASREPSVGPQTGGRHKKQKKGHKEKGLPQPEAATDPPATVSMIQHQKHEHKRQVQQKHQHNHGHAYHPQDQHHHHGRGHHQVGKVHEARRRDEWETVEPGLVASASQKSLGASSYHGLNFEEASFKLSTVPKKHFMGEQSELEPTPAVAGDDEGGGVNRKIRRQRQQEQQRRDKSVRKQISNRARNSEAASAAGRRPSNRESFQAFDPFDIQFPAYMGQEDSRRVSTYSPWDPAFQSHAAFRPWLDDIQESGGDRRVGSKKNWSSVKGGRKGKSGSGVRRWRYVKTYEGQWGSYYPVSPWSDDWVRKTSRKGGRLRGLRATFKKARHFHTYSPFDERFAMACQVSFYEYDDPNEWFKSHSPWNNKFPHRFSSPKKNDNKSIARPHAIPRWHQIYSGSSQQTQQQALPSSMNLSQGTSQPIANFSQSQAMMRSGLMNSASATSIGSFNLFNLSTAGMSSDTSGGLPRQFSGPLPTNIIDAARSSNKTLVDATTSMSMANGGSYHMSSGFPIPGPQQGFMGNPGVDAGVVPRGPRYTPPTSEQQQKHRGHHAGQPHHPHHHGKRGQNPHGDGLPGNFQAMIDANDKRVIQQLENARTAQGLPQRQMSSFSTSAIYVDPEVIRAGLVRLPSYHGTDVPQPTSSAFPRFSPLARQQLPSQQSFVGSPLAQQAGMNTAPNPFAGTNLFGMPATGYTML</sequence>
<dbReference type="InterPro" id="IPR016661">
    <property type="entry name" value="PFDN4"/>
</dbReference>
<dbReference type="InterPro" id="IPR011992">
    <property type="entry name" value="EF-hand-dom_pair"/>
</dbReference>
<evidence type="ECO:0000256" key="2">
    <source>
        <dbReference type="ARBA" id="ARBA00022837"/>
    </source>
</evidence>
<keyword evidence="3" id="KW-0143">Chaperone</keyword>
<dbReference type="EMBL" id="JAAPAO010000426">
    <property type="protein sequence ID" value="KAF4660119.1"/>
    <property type="molecule type" value="Genomic_DNA"/>
</dbReference>
<feature type="compositionally biased region" description="Basic residues" evidence="5">
    <location>
        <begin position="1083"/>
        <end position="1094"/>
    </location>
</feature>
<feature type="region of interest" description="Disordered" evidence="5">
    <location>
        <begin position="1004"/>
        <end position="1100"/>
    </location>
</feature>
<name>A0A7J6LLH5_PERCH</name>
<feature type="region of interest" description="Disordered" evidence="5">
    <location>
        <begin position="1524"/>
        <end position="1587"/>
    </location>
</feature>
<dbReference type="PROSITE" id="PS50222">
    <property type="entry name" value="EF_HAND_2"/>
    <property type="match status" value="2"/>
</dbReference>
<protein>
    <submittedName>
        <fullName evidence="7">Prefoldin subunit 4</fullName>
    </submittedName>
</protein>
<feature type="compositionally biased region" description="Low complexity" evidence="5">
    <location>
        <begin position="1192"/>
        <end position="1207"/>
    </location>
</feature>
<gene>
    <name evidence="7" type="primary">PFDN4</name>
    <name evidence="7" type="ORF">FOL47_007292</name>
</gene>
<feature type="compositionally biased region" description="Basic residues" evidence="5">
    <location>
        <begin position="1056"/>
        <end position="1076"/>
    </location>
</feature>
<dbReference type="PROSITE" id="PS00018">
    <property type="entry name" value="EF_HAND_1"/>
    <property type="match status" value="2"/>
</dbReference>
<evidence type="ECO:0000256" key="1">
    <source>
        <dbReference type="ARBA" id="ARBA00008045"/>
    </source>
</evidence>
<evidence type="ECO:0000256" key="5">
    <source>
        <dbReference type="SAM" id="MobiDB-lite"/>
    </source>
</evidence>
<feature type="region of interest" description="Disordered" evidence="5">
    <location>
        <begin position="1261"/>
        <end position="1287"/>
    </location>
</feature>
<proteinExistence type="inferred from homology"/>
<feature type="compositionally biased region" description="Basic residues" evidence="5">
    <location>
        <begin position="1555"/>
        <end position="1575"/>
    </location>
</feature>
<dbReference type="InterPro" id="IPR002048">
    <property type="entry name" value="EF_hand_dom"/>
</dbReference>
<dbReference type="Pfam" id="PF01920">
    <property type="entry name" value="Prefoldin_2"/>
    <property type="match status" value="1"/>
</dbReference>
<dbReference type="InterPro" id="IPR009053">
    <property type="entry name" value="Prefoldin"/>
</dbReference>
<dbReference type="GO" id="GO:0005737">
    <property type="term" value="C:cytoplasm"/>
    <property type="evidence" value="ECO:0007669"/>
    <property type="project" value="TreeGrafter"/>
</dbReference>
<dbReference type="PANTHER" id="PTHR21100:SF9">
    <property type="entry name" value="PREFOLDIN SUBUNIT 4"/>
    <property type="match status" value="1"/>
</dbReference>